<dbReference type="EMBL" id="JH816364">
    <property type="protein sequence ID" value="EKC41263.1"/>
    <property type="molecule type" value="Genomic_DNA"/>
</dbReference>
<dbReference type="HOGENOM" id="CLU_506473_0_0_1"/>
<sequence length="538" mass="61405">MAELRLAPSDIYYSQSSISSCFSEASEHTKNSVGDTVDGILLKRYRIDDIPKISVVRKGDVWVTADNRRLWVFKTLESLGQCARISVILKKRISNKKSVVQKDIKVRGDPGGIFYKLKFAVTMYRTSRKSPSEIRFSQDSIANHWKDNSSGIGVTLDQLLKGEITTDDIPTITVSFRNGFLYTSDNRRLWVFKKLQEFGKCESIKVKYGYINPRKFTTTNNGTSIFVRGVPGGSVWNMWRKHTVRSPFTENQYAVATNKHTNFESRHSPIKDGHEEIPLASALANGMNLDETENICPDDIRYFQPQPYTDGEYLGSLLDETLITDPFEMSLQVFKLSGSYCTIQFEKLWVLKNLKKFGRSPKIRLQEKNNPFEAYGDSVVHFLRDSLELGINTRIGGSHWKNIDYLKKLPTLEAVESPITDICFTRSTICDSYANKSIAKVLAHSYATMTTPDYPRVVKCEGKYYALDNEILWVLKGMQNMENTNLTVKVEIKIEMDGPLLQAFASDHIQRVTVRKTNFSHTNEESFIFECMKKMSST</sequence>
<dbReference type="AlphaFoldDB" id="K1R667"/>
<dbReference type="PANTHER" id="PTHR35378:SF1">
    <property type="entry name" value="C2H2-TYPE DOMAIN-CONTAINING PROTEIN"/>
    <property type="match status" value="1"/>
</dbReference>
<dbReference type="PANTHER" id="PTHR35378">
    <property type="entry name" value="UNNAMED PRODUCT"/>
    <property type="match status" value="1"/>
</dbReference>
<dbReference type="InParanoid" id="K1R667"/>
<dbReference type="PROSITE" id="PS51257">
    <property type="entry name" value="PROKAR_LIPOPROTEIN"/>
    <property type="match status" value="1"/>
</dbReference>
<organism evidence="1">
    <name type="scientific">Magallana gigas</name>
    <name type="common">Pacific oyster</name>
    <name type="synonym">Crassostrea gigas</name>
    <dbReference type="NCBI Taxonomy" id="29159"/>
    <lineage>
        <taxon>Eukaryota</taxon>
        <taxon>Metazoa</taxon>
        <taxon>Spiralia</taxon>
        <taxon>Lophotrochozoa</taxon>
        <taxon>Mollusca</taxon>
        <taxon>Bivalvia</taxon>
        <taxon>Autobranchia</taxon>
        <taxon>Pteriomorphia</taxon>
        <taxon>Ostreida</taxon>
        <taxon>Ostreoidea</taxon>
        <taxon>Ostreidae</taxon>
        <taxon>Magallana</taxon>
    </lineage>
</organism>
<protein>
    <submittedName>
        <fullName evidence="1">Uncharacterized protein</fullName>
    </submittedName>
</protein>
<reference evidence="1" key="1">
    <citation type="journal article" date="2012" name="Nature">
        <title>The oyster genome reveals stress adaptation and complexity of shell formation.</title>
        <authorList>
            <person name="Zhang G."/>
            <person name="Fang X."/>
            <person name="Guo X."/>
            <person name="Li L."/>
            <person name="Luo R."/>
            <person name="Xu F."/>
            <person name="Yang P."/>
            <person name="Zhang L."/>
            <person name="Wang X."/>
            <person name="Qi H."/>
            <person name="Xiong Z."/>
            <person name="Que H."/>
            <person name="Xie Y."/>
            <person name="Holland P.W."/>
            <person name="Paps J."/>
            <person name="Zhu Y."/>
            <person name="Wu F."/>
            <person name="Chen Y."/>
            <person name="Wang J."/>
            <person name="Peng C."/>
            <person name="Meng J."/>
            <person name="Yang L."/>
            <person name="Liu J."/>
            <person name="Wen B."/>
            <person name="Zhang N."/>
            <person name="Huang Z."/>
            <person name="Zhu Q."/>
            <person name="Feng Y."/>
            <person name="Mount A."/>
            <person name="Hedgecock D."/>
            <person name="Xu Z."/>
            <person name="Liu Y."/>
            <person name="Domazet-Loso T."/>
            <person name="Du Y."/>
            <person name="Sun X."/>
            <person name="Zhang S."/>
            <person name="Liu B."/>
            <person name="Cheng P."/>
            <person name="Jiang X."/>
            <person name="Li J."/>
            <person name="Fan D."/>
            <person name="Wang W."/>
            <person name="Fu W."/>
            <person name="Wang T."/>
            <person name="Wang B."/>
            <person name="Zhang J."/>
            <person name="Peng Z."/>
            <person name="Li Y."/>
            <person name="Li N."/>
            <person name="Wang J."/>
            <person name="Chen M."/>
            <person name="He Y."/>
            <person name="Tan F."/>
            <person name="Song X."/>
            <person name="Zheng Q."/>
            <person name="Huang R."/>
            <person name="Yang H."/>
            <person name="Du X."/>
            <person name="Chen L."/>
            <person name="Yang M."/>
            <person name="Gaffney P.M."/>
            <person name="Wang S."/>
            <person name="Luo L."/>
            <person name="She Z."/>
            <person name="Ming Y."/>
            <person name="Huang W."/>
            <person name="Zhang S."/>
            <person name="Huang B."/>
            <person name="Zhang Y."/>
            <person name="Qu T."/>
            <person name="Ni P."/>
            <person name="Miao G."/>
            <person name="Wang J."/>
            <person name="Wang Q."/>
            <person name="Steinberg C.E."/>
            <person name="Wang H."/>
            <person name="Li N."/>
            <person name="Qian L."/>
            <person name="Zhang G."/>
            <person name="Li Y."/>
            <person name="Yang H."/>
            <person name="Liu X."/>
            <person name="Wang J."/>
            <person name="Yin Y."/>
            <person name="Wang J."/>
        </authorList>
    </citation>
    <scope>NUCLEOTIDE SEQUENCE [LARGE SCALE GENOMIC DNA]</scope>
    <source>
        <strain evidence="1">05x7-T-G4-1.051#20</strain>
    </source>
</reference>
<name>K1R667_MAGGI</name>
<accession>K1R667</accession>
<gene>
    <name evidence="1" type="ORF">CGI_10004709</name>
</gene>
<proteinExistence type="predicted"/>
<evidence type="ECO:0000313" key="1">
    <source>
        <dbReference type="EMBL" id="EKC41263.1"/>
    </source>
</evidence>